<reference evidence="2" key="1">
    <citation type="submission" date="2023-10" db="EMBL/GenBank/DDBJ databases">
        <authorList>
            <person name="Chen Y."/>
            <person name="Shah S."/>
            <person name="Dougan E. K."/>
            <person name="Thang M."/>
            <person name="Chan C."/>
        </authorList>
    </citation>
    <scope>NUCLEOTIDE SEQUENCE [LARGE SCALE GENOMIC DNA]</scope>
</reference>
<proteinExistence type="predicted"/>
<feature type="region of interest" description="Disordered" evidence="1">
    <location>
        <begin position="228"/>
        <end position="248"/>
    </location>
</feature>
<name>A0ABN9R4A9_9DINO</name>
<gene>
    <name evidence="2" type="ORF">PCOR1329_LOCUS16305</name>
</gene>
<evidence type="ECO:0000256" key="1">
    <source>
        <dbReference type="SAM" id="MobiDB-lite"/>
    </source>
</evidence>
<protein>
    <submittedName>
        <fullName evidence="2">Uncharacterized protein</fullName>
    </submittedName>
</protein>
<dbReference type="EMBL" id="CAUYUJ010004991">
    <property type="protein sequence ID" value="CAK0811828.1"/>
    <property type="molecule type" value="Genomic_DNA"/>
</dbReference>
<sequence length="839" mass="92473">MRERHSVVPDAICSTFGGVVDEVAQCIQSLGGLFRPHEYVAGPWQTPVDVVKQVLQFRSEWNEVLPLRQQLDLVRRVCSILLLSCSEANAAAVSRRLCQVLSSPMRDFLAIDSAQLCRSIAVIAEEDATLFDAVGVHLVHMSPVQRVAMREFHQTNPEITLLMSALVTSKGFSIEGDAPRVADFHNQLKVLIGSQGLVPQQLEVQLVAMVLGAPVPAKAICTQLGSANQGRPETVNQQEHQQRNPVKADDRLKKRRLAVWESFLQVLRFQPLWGTQAMLQSLVDRRLVHRIHRWFLETATLENARAPGDLQRCFFVDLLPTAIARNDHEVSLALSSLDHLADFAARLGVAQSTAIGADQFQFAHPAFEEMFRSLFNYWNQPDVLQMCVCPALEAMHGQLLNLRSQHAQSTCLHQIFNAEQMAVFLQYAVDLSAHTFCGSDMDTIGESLRHASTTILALIGAVVNSEFLKATLSNEGDVLKQVLQFLPRYNAGLWCCTSGIQMLASCFGAVRSREEYEALSMALQCAQSYEDVAGMTAFLGKAKEVCTVVPSLVEAAKAGGAELECLLYYCEVFRVKSSMDFCWHLAHANEPASAAAAFACLANFGFGVPRCLTRSRQANETEENAWWRVLFNLRFSADRGHWIAQTANMLGKEFQALLAYVQSSRTFPKMKGFHSRVTWTSCAMRVLTATAAAAWEEPNCMSNVLLPPACILAQTLADWLVEAAPGPVPPNIDDEEALLALAGVLCSFLGQFETISARASQMLLSTCISARPVGQKLRAAADQMKALPSMCVEMTPTELSNRVSWVVFNRTATQFGEVPLDGHAHLNAQSCVRFDTANG</sequence>
<organism evidence="2 3">
    <name type="scientific">Prorocentrum cordatum</name>
    <dbReference type="NCBI Taxonomy" id="2364126"/>
    <lineage>
        <taxon>Eukaryota</taxon>
        <taxon>Sar</taxon>
        <taxon>Alveolata</taxon>
        <taxon>Dinophyceae</taxon>
        <taxon>Prorocentrales</taxon>
        <taxon>Prorocentraceae</taxon>
        <taxon>Prorocentrum</taxon>
    </lineage>
</organism>
<feature type="compositionally biased region" description="Polar residues" evidence="1">
    <location>
        <begin position="228"/>
        <end position="239"/>
    </location>
</feature>
<evidence type="ECO:0000313" key="2">
    <source>
        <dbReference type="EMBL" id="CAK0811828.1"/>
    </source>
</evidence>
<dbReference type="Proteomes" id="UP001189429">
    <property type="component" value="Unassembled WGS sequence"/>
</dbReference>
<accession>A0ABN9R4A9</accession>
<keyword evidence="3" id="KW-1185">Reference proteome</keyword>
<evidence type="ECO:0000313" key="3">
    <source>
        <dbReference type="Proteomes" id="UP001189429"/>
    </source>
</evidence>
<comment type="caution">
    <text evidence="2">The sequence shown here is derived from an EMBL/GenBank/DDBJ whole genome shotgun (WGS) entry which is preliminary data.</text>
</comment>